<evidence type="ECO:0000313" key="6">
    <source>
        <dbReference type="Proteomes" id="UP001212152"/>
    </source>
</evidence>
<evidence type="ECO:0000313" key="5">
    <source>
        <dbReference type="EMBL" id="KAJ3175962.1"/>
    </source>
</evidence>
<dbReference type="InterPro" id="IPR011989">
    <property type="entry name" value="ARM-like"/>
</dbReference>
<name>A0AAD5TGJ1_9FUNG</name>
<dbReference type="PANTHER" id="PTHR17695">
    <property type="entry name" value="SMALL SUBUNIT PROCESSOME COMPONENT 20 HOMOLOG"/>
    <property type="match status" value="1"/>
</dbReference>
<dbReference type="Pfam" id="PF20416">
    <property type="entry name" value="UTP20"/>
    <property type="match status" value="1"/>
</dbReference>
<dbReference type="Pfam" id="PF07539">
    <property type="entry name" value="UTP20_N"/>
    <property type="match status" value="1"/>
</dbReference>
<feature type="domain" description="U3 small nucleolar RNA-associated protein 20 N-terminal" evidence="2">
    <location>
        <begin position="932"/>
        <end position="1545"/>
    </location>
</feature>
<dbReference type="PANTHER" id="PTHR17695:SF11">
    <property type="entry name" value="SMALL SUBUNIT PROCESSOME COMPONENT 20 HOMOLOG"/>
    <property type="match status" value="1"/>
</dbReference>
<dbReference type="GO" id="GO:0032040">
    <property type="term" value="C:small-subunit processome"/>
    <property type="evidence" value="ECO:0007669"/>
    <property type="project" value="TreeGrafter"/>
</dbReference>
<dbReference type="EMBL" id="JADGJQ010000046">
    <property type="protein sequence ID" value="KAJ3175962.1"/>
    <property type="molecule type" value="Genomic_DNA"/>
</dbReference>
<feature type="compositionally biased region" description="Basic residues" evidence="1">
    <location>
        <begin position="2710"/>
        <end position="2722"/>
    </location>
</feature>
<evidence type="ECO:0000259" key="4">
    <source>
        <dbReference type="Pfam" id="PF23099"/>
    </source>
</evidence>
<dbReference type="Proteomes" id="UP001212152">
    <property type="component" value="Unassembled WGS sequence"/>
</dbReference>
<dbReference type="Pfam" id="PF23099">
    <property type="entry name" value="UTP20_C"/>
    <property type="match status" value="1"/>
</dbReference>
<accession>A0AAD5TGJ1</accession>
<feature type="domain" description="U3 small nucleolar RNA-associated protein 20" evidence="3">
    <location>
        <begin position="1780"/>
        <end position="1995"/>
    </location>
</feature>
<dbReference type="InterPro" id="IPR052575">
    <property type="entry name" value="SSU_processome_comp_20"/>
</dbReference>
<dbReference type="Gene3D" id="1.25.10.10">
    <property type="entry name" value="Leucine-rich Repeat Variant"/>
    <property type="match status" value="2"/>
</dbReference>
<feature type="compositionally biased region" description="Basic and acidic residues" evidence="1">
    <location>
        <begin position="2691"/>
        <end position="2709"/>
    </location>
</feature>
<sequence>MGDHTVKALNTTEGTNRFRFQAQSERVQSVNIDVTRRVRRAWEAEEPEHGSYLIEGLDRWQEINCTGPFTLFVREVRPYAMSLVMILQQKDTIVAILLKHLAEPSRVAVEPLLDLTASLARDLQEELYPYFPRICSATLQLLENTELRIAELVFKTLAYLYKHLAAQLKDDIVPTFDLISPFLSHSTSYIRRFSAEAFGSLLRILSRNSTEAIYIHIVDAARTSDNDSTAEAVGWLFLESFKQVQEKIHSRAPAVLRTLFKVALDNDREGRDKASRVIEELFDMLIAHASSESLQPLWEVLLNELDSEAQICGLQAVATGTWKMEKLLKLADIWLNYGNGDKVEDQASLFQCVNTLLPNLSAPLEQSVSLQTAFSSFLAKLFLMSASYSDVTTRCKPILDALFASNDAVFVLSFLERLRCESWQYFPHMVVPGLLGYMPRMWTAYEKHFVLFMATLFENNIEQYMHAIPHSSKTNINLLRFPKKQSEHEVDVIQCLIDRIQASHNWEQLAGELSQSGATSGLDIGTIAAICSSIPYLACPHDSLLAALQSIFRSLCVRLDEKIARKTGDDVFGVVISLTGFILTTLTKCASRMRSTAGVKDVTQLVQESVIPHVGINVVALSGVADWFEFLRATEPAHSALTVETLDGVLPILVTNVGSVIGAVRKHTLRILNSFHQHNLRPVQESIFKGPCHLFELLLTMECTADTVATSREKALLLRRLDSLVESKTLPEIYAQVPTRYVLALFSIQFTPLWAEATKSLHLYGEKAVASFWPVFKESLISTGRETKISPEDIGETNGKSLETLLDEAEADSDAMDVDGDRQLEASTSLFANVEQSLVKHLRSIITAEIPSFDMAKYHSLMIRLLAGLPQIIANQSTDIVPLFLQLFNDETTHLNMMLTTDGMGLDSPQPENLVETASELNFSIEIREGARPQVVEFLAAFAKLRRPQRVFRAAVVYNIYLQLLCKGDDRLQQLAFEGIVGWRLPDMDYMADSLKRLTVDDTFRDALSTLSMSEIEANVQAQYRPPLMDVLVRILYGKLISRRGRASASGLAARRAAIFAFFTGVDEDVLANMIKLAILPFGVILRQPDVDASGHLRVDLSLPESALGSLKRQNGFLHVCEDLIKQLRSLLIPFLPQILKVVIYIIQRADAQPADSHAAVEGFASKQQKEARSLGIRRIKELFEANLEFDFTPYVPAIFKAFVAKRIPSFAEENTQGTSAILELFMAWAKDRRYAAYLVDYSPDLVPNVVSVLSGTKVKPAVTTSVLTLIESILELEGDSLQENLVAKVLRPYVQVLLTNLNAVLANTFAERGSVVLVGNTVPARVVRILARLSVYVTDGESASRLLDMMLPYTKRPATGVPETIKLEIIQILNNFLPILPALKGCSPVDTPYYSLTSYLFGILETRDARVALIDVFARFATMVDRLLIVSEILHELNSYSTARMDEPDFNRRFATFAKINQELYLTLTPIQWLPVLHNLLFFVQERDEFSIRTSASFGISQFITKVAALPPPDDESMGDAVSKEFLKLITNVVLPAIKRGVKLNSIVVRSEFVNLLGQLVSSFPALRMVSDMRGLLADGDDEASFFANIYHLQIHRRVRALRRLAEECSKGTLSPANVSNIFVPIVAHFIFESDRISDHNLINDAVTTIAACGSALNWGQYWALFKRILNAMTQRPELEKVLNRVIISLLDGFHFAMSVAVDHEEPIIAEPAAQATADEVTPLLEDELVDEAEDAADELPAEEEAPQKPAAPGTRVHAIVINKLLPTLQTYVEKVDDNTLPVRIPLALAIAKLLQRLPAVSMKVPLAKLITTMCNFLRSRGQDARDCTRDTLVKISVLLGPAFFPFILKELEGALTRGYQLHVLGFTVHSILMNLVPALKPGDLDPCVDQVVKVCVADIFGEAGAEREVLELRGKMREIKTTKSFDSLELISKAISFHQTSRMLLPLKEIMLETSSAAVTRKIEDIFRRLALGLNTNASMEERELMVFVYELITENLPLSQATAPEKKKKSNAEKNFTVQLKRNGAVEPLRYFQANAHMFIDFGLSLLVTALRSQKIGLRNPEHLAMLDPMVELLGRSLYSKHNSVATQALRVFCIIATAPLPKLKPTMPIVVRRLFEIIGKSQIANAELTKQAYRLLTIVIRDCKHVSVSEAQLVLVLNVIRPDLEAQETDRQGTAFSLIRAILARKVIVKEMYDLMELVARILVTSQSGQVRDLCRQAYMQFLLEYPQGPSKLKKQMTYFVKNLSYDHESGRDSVLQMLHSIIIKFSDDVLFEYSDLLFLSLVMTLVNDDIAKCRELAGTVIRALVSRLDAARFAKVVELVESWFGNSAQPQLQRTAAQVSGLILESASEREQKWIPTFLRLVAVALEPAAARLSDPDASDDNDAMAWETCYYSLNTFSKVIIEIPVVKCSPAAEPVWQLVLGLMLHPHQWIRSVCNKLLGLFFQSVDAKTREVVGAIGGTTMAGPRPLVATREDVKNLGTALATQLDSHLLTQDLATQILKNLIWVGKAMFELDTATSVVANDDDAEDEEEVEADDDEMEAAVQVKLAEKGGQQLLLALCRRLAFLCRADLAKKRGPLLRQSVFHFFAAIANAVPPETLPRYLFHMISTLYRTAKDETAKGEAADKLRLLAHEVLDHLRKVVGTQPYLETYNKVEQRILEVRRERRAARSVMAVADPEQRARRRIQKNEMKKGSRKRKAEEFSSKKIKMGISKKMRG</sequence>
<protein>
    <submittedName>
        <fullName evidence="5">U3 snoRNP protein</fullName>
    </submittedName>
</protein>
<evidence type="ECO:0000259" key="2">
    <source>
        <dbReference type="Pfam" id="PF07539"/>
    </source>
</evidence>
<evidence type="ECO:0000259" key="3">
    <source>
        <dbReference type="Pfam" id="PF20416"/>
    </source>
</evidence>
<comment type="caution">
    <text evidence="5">The sequence shown here is derived from an EMBL/GenBank/DDBJ whole genome shotgun (WGS) entry which is preliminary data.</text>
</comment>
<dbReference type="InterPro" id="IPR016024">
    <property type="entry name" value="ARM-type_fold"/>
</dbReference>
<dbReference type="GO" id="GO:0030686">
    <property type="term" value="C:90S preribosome"/>
    <property type="evidence" value="ECO:0007669"/>
    <property type="project" value="TreeGrafter"/>
</dbReference>
<feature type="domain" description="U3 small nucleolar RNA-associated protein 20 C-terminal" evidence="4">
    <location>
        <begin position="2478"/>
        <end position="2705"/>
    </location>
</feature>
<gene>
    <name evidence="5" type="primary">UTP20</name>
    <name evidence="5" type="ORF">HDU87_005626</name>
</gene>
<feature type="region of interest" description="Disordered" evidence="1">
    <location>
        <begin position="2685"/>
        <end position="2722"/>
    </location>
</feature>
<proteinExistence type="predicted"/>
<evidence type="ECO:0000256" key="1">
    <source>
        <dbReference type="SAM" id="MobiDB-lite"/>
    </source>
</evidence>
<dbReference type="SUPFAM" id="SSF48371">
    <property type="entry name" value="ARM repeat"/>
    <property type="match status" value="2"/>
</dbReference>
<dbReference type="InterPro" id="IPR011430">
    <property type="entry name" value="UTP20_N"/>
</dbReference>
<dbReference type="InterPro" id="IPR057525">
    <property type="entry name" value="UTP20_C"/>
</dbReference>
<reference evidence="5" key="1">
    <citation type="submission" date="2020-05" db="EMBL/GenBank/DDBJ databases">
        <title>Phylogenomic resolution of chytrid fungi.</title>
        <authorList>
            <person name="Stajich J.E."/>
            <person name="Amses K."/>
            <person name="Simmons R."/>
            <person name="Seto K."/>
            <person name="Myers J."/>
            <person name="Bonds A."/>
            <person name="Quandt C.A."/>
            <person name="Barry K."/>
            <person name="Liu P."/>
            <person name="Grigoriev I."/>
            <person name="Longcore J.E."/>
            <person name="James T.Y."/>
        </authorList>
    </citation>
    <scope>NUCLEOTIDE SEQUENCE</scope>
    <source>
        <strain evidence="5">JEL0379</strain>
    </source>
</reference>
<dbReference type="InterPro" id="IPR046523">
    <property type="entry name" value="UTP20_dom"/>
</dbReference>
<organism evidence="5 6">
    <name type="scientific">Geranomyces variabilis</name>
    <dbReference type="NCBI Taxonomy" id="109894"/>
    <lineage>
        <taxon>Eukaryota</taxon>
        <taxon>Fungi</taxon>
        <taxon>Fungi incertae sedis</taxon>
        <taxon>Chytridiomycota</taxon>
        <taxon>Chytridiomycota incertae sedis</taxon>
        <taxon>Chytridiomycetes</taxon>
        <taxon>Spizellomycetales</taxon>
        <taxon>Powellomycetaceae</taxon>
        <taxon>Geranomyces</taxon>
    </lineage>
</organism>
<keyword evidence="6" id="KW-1185">Reference proteome</keyword>